<proteinExistence type="predicted"/>
<accession>A0A979GQM9</accession>
<dbReference type="KEGG" id="cpi:Cpin_4233"/>
<organism evidence="1 2">
    <name type="scientific">Chitinophaga pinensis (strain ATCC 43595 / DSM 2588 / LMG 13176 / NBRC 15968 / NCIMB 11800 / UQM 2034)</name>
    <dbReference type="NCBI Taxonomy" id="485918"/>
    <lineage>
        <taxon>Bacteria</taxon>
        <taxon>Pseudomonadati</taxon>
        <taxon>Bacteroidota</taxon>
        <taxon>Chitinophagia</taxon>
        <taxon>Chitinophagales</taxon>
        <taxon>Chitinophagaceae</taxon>
        <taxon>Chitinophaga</taxon>
    </lineage>
</organism>
<sequence>MNMQHYKSALYYTNDHEWINFKYKPAMVGIPLLT</sequence>
<dbReference type="EMBL" id="CP001699">
    <property type="protein sequence ID" value="ACU61687.1"/>
    <property type="molecule type" value="Genomic_DNA"/>
</dbReference>
<reference evidence="1 2" key="2">
    <citation type="journal article" date="2010" name="Stand. Genomic Sci.">
        <title>Complete genome sequence of Chitinophaga pinensis type strain (UQM 2034).</title>
        <authorList>
            <person name="Glavina Del Rio T."/>
            <person name="Abt B."/>
            <person name="Spring S."/>
            <person name="Lapidus A."/>
            <person name="Nolan M."/>
            <person name="Tice H."/>
            <person name="Copeland A."/>
            <person name="Cheng J.F."/>
            <person name="Chen F."/>
            <person name="Bruce D."/>
            <person name="Goodwin L."/>
            <person name="Pitluck S."/>
            <person name="Ivanova N."/>
            <person name="Mavromatis K."/>
            <person name="Mikhailova N."/>
            <person name="Pati A."/>
            <person name="Chen A."/>
            <person name="Palaniappan K."/>
            <person name="Land M."/>
            <person name="Hauser L."/>
            <person name="Chang Y.J."/>
            <person name="Jeffries C.D."/>
            <person name="Chain P."/>
            <person name="Saunders E."/>
            <person name="Detter J.C."/>
            <person name="Brettin T."/>
            <person name="Rohde M."/>
            <person name="Goker M."/>
            <person name="Bristow J."/>
            <person name="Eisen J.A."/>
            <person name="Markowitz V."/>
            <person name="Hugenholtz P."/>
            <person name="Kyrpides N.C."/>
            <person name="Klenk H.P."/>
            <person name="Lucas S."/>
        </authorList>
    </citation>
    <scope>NUCLEOTIDE SEQUENCE [LARGE SCALE GENOMIC DNA]</scope>
    <source>
        <strain evidence="2">ATCC 43595 / DSM 2588 / LMG 13176 / NBRC 15968 / NCIMB 11800 / UQM 2034</strain>
    </source>
</reference>
<evidence type="ECO:0000313" key="2">
    <source>
        <dbReference type="Proteomes" id="UP000002215"/>
    </source>
</evidence>
<evidence type="ECO:0000313" key="1">
    <source>
        <dbReference type="EMBL" id="ACU61687.1"/>
    </source>
</evidence>
<protein>
    <submittedName>
        <fullName evidence="1">Uncharacterized protein</fullName>
    </submittedName>
</protein>
<name>A0A979GQM9_CHIPD</name>
<reference evidence="2" key="1">
    <citation type="submission" date="2009-08" db="EMBL/GenBank/DDBJ databases">
        <title>The complete genome of Chitinophaga pinensis DSM 2588.</title>
        <authorList>
            <consortium name="US DOE Joint Genome Institute (JGI-PGF)"/>
            <person name="Lucas S."/>
            <person name="Copeland A."/>
            <person name="Lapidus A."/>
            <person name="Glavina del Rio T."/>
            <person name="Dalin E."/>
            <person name="Tice H."/>
            <person name="Bruce D."/>
            <person name="Goodwin L."/>
            <person name="Pitluck S."/>
            <person name="Kyrpides N."/>
            <person name="Mavromatis K."/>
            <person name="Ivanova N."/>
            <person name="Mikhailova N."/>
            <person name="Sims D."/>
            <person name="Meinche L."/>
            <person name="Brettin T."/>
            <person name="Detter J.C."/>
            <person name="Han C."/>
            <person name="Larimer F."/>
            <person name="Land M."/>
            <person name="Hauser L."/>
            <person name="Markowitz V."/>
            <person name="Cheng J.-F."/>
            <person name="Hugenholtz P."/>
            <person name="Woyke T."/>
            <person name="Wu D."/>
            <person name="Spring S."/>
            <person name="Klenk H.-P."/>
            <person name="Eisen J.A."/>
        </authorList>
    </citation>
    <scope>NUCLEOTIDE SEQUENCE [LARGE SCALE GENOMIC DNA]</scope>
    <source>
        <strain evidence="2">ATCC 43595 / DSM 2588 / LMG 13176 / NBRC 15968 / NCIMB 11800 / UQM 2034</strain>
    </source>
</reference>
<dbReference type="AlphaFoldDB" id="A0A979GQM9"/>
<dbReference type="Proteomes" id="UP000002215">
    <property type="component" value="Chromosome"/>
</dbReference>
<gene>
    <name evidence="1" type="ordered locus">Cpin_4233</name>
</gene>